<comment type="subcellular location">
    <subcellularLocation>
        <location evidence="1">Cell projection</location>
        <location evidence="1">Cilium</location>
    </subcellularLocation>
</comment>
<proteinExistence type="predicted"/>
<dbReference type="GO" id="GO:0005737">
    <property type="term" value="C:cytoplasm"/>
    <property type="evidence" value="ECO:0007669"/>
    <property type="project" value="TreeGrafter"/>
</dbReference>
<dbReference type="AlphaFoldDB" id="A0A7I8W4M3"/>
<dbReference type="GO" id="GO:0097730">
    <property type="term" value="C:non-motile cilium"/>
    <property type="evidence" value="ECO:0007669"/>
    <property type="project" value="TreeGrafter"/>
</dbReference>
<reference evidence="5 6" key="1">
    <citation type="submission" date="2020-08" db="EMBL/GenBank/DDBJ databases">
        <authorList>
            <person name="Hejnol A."/>
        </authorList>
    </citation>
    <scope>NUCLEOTIDE SEQUENCE [LARGE SCALE GENOMIC DNA]</scope>
</reference>
<dbReference type="EMBL" id="CAJFCJ010000018">
    <property type="protein sequence ID" value="CAD5122845.1"/>
    <property type="molecule type" value="Genomic_DNA"/>
</dbReference>
<dbReference type="PANTHER" id="PTHR31978">
    <property type="entry name" value="INTRAFLAGELLAR TRANSPORT PROTEIN 20 HOMOLOG"/>
    <property type="match status" value="1"/>
</dbReference>
<dbReference type="GO" id="GO:0036064">
    <property type="term" value="C:ciliary basal body"/>
    <property type="evidence" value="ECO:0007669"/>
    <property type="project" value="TreeGrafter"/>
</dbReference>
<organism evidence="5 6">
    <name type="scientific">Dimorphilus gyrociliatus</name>
    <dbReference type="NCBI Taxonomy" id="2664684"/>
    <lineage>
        <taxon>Eukaryota</taxon>
        <taxon>Metazoa</taxon>
        <taxon>Spiralia</taxon>
        <taxon>Lophotrochozoa</taxon>
        <taxon>Annelida</taxon>
        <taxon>Polychaeta</taxon>
        <taxon>Polychaeta incertae sedis</taxon>
        <taxon>Dinophilidae</taxon>
        <taxon>Dimorphilus</taxon>
    </lineage>
</organism>
<dbReference type="Proteomes" id="UP000549394">
    <property type="component" value="Unassembled WGS sequence"/>
</dbReference>
<dbReference type="GO" id="GO:0061512">
    <property type="term" value="P:protein localization to cilium"/>
    <property type="evidence" value="ECO:0007669"/>
    <property type="project" value="TreeGrafter"/>
</dbReference>
<dbReference type="PANTHER" id="PTHR31978:SF1">
    <property type="entry name" value="INTRAFLAGELLAR TRANSPORT PROTEIN 20 HOMOLOG"/>
    <property type="match status" value="1"/>
</dbReference>
<gene>
    <name evidence="5" type="ORF">DGYR_LOCUS10595</name>
</gene>
<feature type="coiled-coil region" evidence="4">
    <location>
        <begin position="79"/>
        <end position="117"/>
    </location>
</feature>
<dbReference type="OrthoDB" id="10254896at2759"/>
<evidence type="ECO:0000313" key="6">
    <source>
        <dbReference type="Proteomes" id="UP000549394"/>
    </source>
</evidence>
<keyword evidence="6" id="KW-1185">Reference proteome</keyword>
<keyword evidence="2 4" id="KW-0175">Coiled coil</keyword>
<evidence type="ECO:0000256" key="4">
    <source>
        <dbReference type="SAM" id="Coils"/>
    </source>
</evidence>
<dbReference type="GO" id="GO:0030990">
    <property type="term" value="C:intraciliary transport particle"/>
    <property type="evidence" value="ECO:0007669"/>
    <property type="project" value="TreeGrafter"/>
</dbReference>
<evidence type="ECO:0000256" key="2">
    <source>
        <dbReference type="ARBA" id="ARBA00023054"/>
    </source>
</evidence>
<comment type="caution">
    <text evidence="5">The sequence shown here is derived from an EMBL/GenBank/DDBJ whole genome shotgun (WGS) entry which is preliminary data.</text>
</comment>
<evidence type="ECO:0000256" key="3">
    <source>
        <dbReference type="ARBA" id="ARBA00023273"/>
    </source>
</evidence>
<protein>
    <submittedName>
        <fullName evidence="5">Uncharacterized protein</fullName>
    </submittedName>
</protein>
<sequence>MADEALAKAGLHFDDLNAIRVLEPQISQETLELKEECHDFIEKMTEFKRIVAVFVDVINKVSEAVEKEKLKAIGSRNLLKSMEKQREAQQQQLLALLSEKKMQLERLRVQHEALQKQEAEQNDFIEQFILNK</sequence>
<evidence type="ECO:0000256" key="1">
    <source>
        <dbReference type="ARBA" id="ARBA00004138"/>
    </source>
</evidence>
<keyword evidence="3" id="KW-0966">Cell projection</keyword>
<dbReference type="GO" id="GO:0097546">
    <property type="term" value="C:ciliary base"/>
    <property type="evidence" value="ECO:0007669"/>
    <property type="project" value="TreeGrafter"/>
</dbReference>
<dbReference type="InterPro" id="IPR028172">
    <property type="entry name" value="FT20"/>
</dbReference>
<accession>A0A7I8W4M3</accession>
<dbReference type="GO" id="GO:0005813">
    <property type="term" value="C:centrosome"/>
    <property type="evidence" value="ECO:0007669"/>
    <property type="project" value="TreeGrafter"/>
</dbReference>
<name>A0A7I8W4M3_9ANNE</name>
<dbReference type="Pfam" id="PF14931">
    <property type="entry name" value="IFT20"/>
    <property type="match status" value="1"/>
</dbReference>
<evidence type="ECO:0000313" key="5">
    <source>
        <dbReference type="EMBL" id="CAD5122845.1"/>
    </source>
</evidence>
<dbReference type="GO" id="GO:0060271">
    <property type="term" value="P:cilium assembly"/>
    <property type="evidence" value="ECO:0007669"/>
    <property type="project" value="TreeGrafter"/>
</dbReference>